<evidence type="ECO:0000313" key="12">
    <source>
        <dbReference type="Proteomes" id="UP000494205"/>
    </source>
</evidence>
<dbReference type="InterPro" id="IPR003507">
    <property type="entry name" value="S66_fam"/>
</dbReference>
<evidence type="ECO:0000256" key="3">
    <source>
        <dbReference type="ARBA" id="ARBA00022670"/>
    </source>
</evidence>
<dbReference type="Proteomes" id="UP000235659">
    <property type="component" value="Unassembled WGS sequence"/>
</dbReference>
<feature type="active site" description="Nucleophile" evidence="6">
    <location>
        <position position="102"/>
    </location>
</feature>
<feature type="domain" description="LD-carboxypeptidase N-terminal" evidence="7">
    <location>
        <begin position="8"/>
        <end position="122"/>
    </location>
</feature>
<dbReference type="Pfam" id="PF17676">
    <property type="entry name" value="Peptidase_S66C"/>
    <property type="match status" value="1"/>
</dbReference>
<evidence type="ECO:0000313" key="10">
    <source>
        <dbReference type="EMBL" id="PMS18262.1"/>
    </source>
</evidence>
<keyword evidence="2 9" id="KW-0121">Carboxypeptidase</keyword>
<dbReference type="PANTHER" id="PTHR30237:SF2">
    <property type="entry name" value="MUREIN TETRAPEPTIDE CARBOXYPEPTIDASE"/>
    <property type="match status" value="1"/>
</dbReference>
<evidence type="ECO:0000256" key="6">
    <source>
        <dbReference type="PIRSR" id="PIRSR028757-1"/>
    </source>
</evidence>
<accession>A0A2N7VM69</accession>
<evidence type="ECO:0000313" key="11">
    <source>
        <dbReference type="Proteomes" id="UP000235659"/>
    </source>
</evidence>
<dbReference type="InterPro" id="IPR029062">
    <property type="entry name" value="Class_I_gatase-like"/>
</dbReference>
<evidence type="ECO:0000256" key="2">
    <source>
        <dbReference type="ARBA" id="ARBA00022645"/>
    </source>
</evidence>
<dbReference type="AlphaFoldDB" id="A0A2N7VM69"/>
<dbReference type="EMBL" id="PNXY01000068">
    <property type="protein sequence ID" value="PMS18262.1"/>
    <property type="molecule type" value="Genomic_DNA"/>
</dbReference>
<dbReference type="InterPro" id="IPR027478">
    <property type="entry name" value="LdcA_N"/>
</dbReference>
<dbReference type="SUPFAM" id="SSF52317">
    <property type="entry name" value="Class I glutamine amidotransferase-like"/>
    <property type="match status" value="1"/>
</dbReference>
<comment type="similarity">
    <text evidence="1">Belongs to the peptidase S66 family.</text>
</comment>
<keyword evidence="3" id="KW-0645">Protease</keyword>
<dbReference type="OrthoDB" id="9807329at2"/>
<feature type="active site" description="Charge relay system" evidence="6">
    <location>
        <position position="196"/>
    </location>
</feature>
<reference evidence="10 11" key="1">
    <citation type="submission" date="2018-01" db="EMBL/GenBank/DDBJ databases">
        <title>Whole genome analyses suggest that Burkholderia sensu lato contains two further novel genera in the rhizoxinica-symbiotica group Mycetohabitans gen. nov., and Trinickia gen. nov.: implications for the evolution of diazotrophy and nodulation in the Burkholderiaceae.</title>
        <authorList>
            <person name="Estrada-de los Santos P."/>
            <person name="Palmer M."/>
            <person name="Chavez-Ramirez B."/>
            <person name="Beukes C."/>
            <person name="Steenkamp E.T."/>
            <person name="Hirsch A.M."/>
            <person name="Manyaka P."/>
            <person name="Maluk M."/>
            <person name="Lafos M."/>
            <person name="Crook M."/>
            <person name="Gross E."/>
            <person name="Simon M.F."/>
            <person name="Bueno dos Reis Junior F."/>
            <person name="Poole P.S."/>
            <person name="Venter S.N."/>
            <person name="James E.K."/>
        </authorList>
    </citation>
    <scope>NUCLEOTIDE SEQUENCE [LARGE SCALE GENOMIC DNA]</scope>
    <source>
        <strain evidence="10 11">WSM 3937</strain>
    </source>
</reference>
<evidence type="ECO:0000256" key="1">
    <source>
        <dbReference type="ARBA" id="ARBA00010233"/>
    </source>
</evidence>
<protein>
    <submittedName>
        <fullName evidence="10">LD-carboxypeptidase</fullName>
    </submittedName>
    <submittedName>
        <fullName evidence="9">Murein tetrapeptide carboxypeptidase</fullName>
        <ecNumber evidence="9">3.4.17.13</ecNumber>
    </submittedName>
</protein>
<dbReference type="GO" id="GO:0106415">
    <property type="term" value="F:muramoyltetrapeptide carboxypeptidase activity"/>
    <property type="evidence" value="ECO:0007669"/>
    <property type="project" value="UniProtKB-EC"/>
</dbReference>
<dbReference type="EC" id="3.4.17.13" evidence="9"/>
<evidence type="ECO:0000259" key="7">
    <source>
        <dbReference type="Pfam" id="PF02016"/>
    </source>
</evidence>
<keyword evidence="4 9" id="KW-0378">Hydrolase</keyword>
<evidence type="ECO:0000259" key="8">
    <source>
        <dbReference type="Pfam" id="PF17676"/>
    </source>
</evidence>
<feature type="active site" description="Charge relay system" evidence="6">
    <location>
        <position position="265"/>
    </location>
</feature>
<dbReference type="SUPFAM" id="SSF141986">
    <property type="entry name" value="LD-carboxypeptidase A C-terminal domain-like"/>
    <property type="match status" value="1"/>
</dbReference>
<dbReference type="InterPro" id="IPR040921">
    <property type="entry name" value="Peptidase_S66C"/>
</dbReference>
<dbReference type="GO" id="GO:0006508">
    <property type="term" value="P:proteolysis"/>
    <property type="evidence" value="ECO:0007669"/>
    <property type="project" value="UniProtKB-KW"/>
</dbReference>
<dbReference type="EMBL" id="CADIJZ010000066">
    <property type="protein sequence ID" value="CAB3744180.1"/>
    <property type="molecule type" value="Genomic_DNA"/>
</dbReference>
<evidence type="ECO:0000256" key="5">
    <source>
        <dbReference type="ARBA" id="ARBA00022825"/>
    </source>
</evidence>
<dbReference type="Pfam" id="PF02016">
    <property type="entry name" value="Peptidase_S66"/>
    <property type="match status" value="1"/>
</dbReference>
<gene>
    <name evidence="10" type="ORF">C0Z16_36155</name>
    <name evidence="9" type="ORF">LMG27174_07116</name>
</gene>
<dbReference type="CDD" id="cd07025">
    <property type="entry name" value="Peptidase_S66"/>
    <property type="match status" value="1"/>
</dbReference>
<proteinExistence type="inferred from homology"/>
<dbReference type="Gene3D" id="3.40.50.10740">
    <property type="entry name" value="Class I glutamine amidotransferase-like"/>
    <property type="match status" value="1"/>
</dbReference>
<dbReference type="PIRSF" id="PIRSF028757">
    <property type="entry name" value="LD-carboxypeptidase"/>
    <property type="match status" value="1"/>
</dbReference>
<feature type="domain" description="LD-carboxypeptidase C-terminal" evidence="8">
    <location>
        <begin position="165"/>
        <end position="280"/>
    </location>
</feature>
<evidence type="ECO:0000313" key="9">
    <source>
        <dbReference type="EMBL" id="CAB3744180.1"/>
    </source>
</evidence>
<sequence length="287" mass="30322">MTVEGKRVAVVAPAGVPDMDNLAQAVSLLETWGLSVSIGAHVADRFRYLAGSHQHRTGDLLAALSDPAVDIVWIARAGYGCAHVLPALPTTVPCEKTVIGFSDATALFYALRQIPGIGMIHGPTLNGLATKVDDVSRHSILDTLTGVTPAPLPLERLHGPADSIKGPLVGGNLTVLASTAGSRWQPHFRDSIVVLEDVTELAYRIDRSIMTLRHAGILDGARAIVLGEFVRCPLPAGADYSLADVLLDVLAPLGVPIYGGLAVGHGERNLSWVVGRPAQIRESVLLR</sequence>
<keyword evidence="11" id="KW-1185">Reference proteome</keyword>
<dbReference type="GO" id="GO:0008236">
    <property type="term" value="F:serine-type peptidase activity"/>
    <property type="evidence" value="ECO:0007669"/>
    <property type="project" value="UniProtKB-KW"/>
</dbReference>
<dbReference type="RefSeq" id="WP_102636738.1">
    <property type="nucleotide sequence ID" value="NZ_CADIJZ010000066.1"/>
</dbReference>
<reference evidence="9 12" key="2">
    <citation type="submission" date="2020-04" db="EMBL/GenBank/DDBJ databases">
        <authorList>
            <person name="De Canck E."/>
        </authorList>
    </citation>
    <scope>NUCLEOTIDE SEQUENCE [LARGE SCALE GENOMIC DNA]</scope>
    <source>
        <strain evidence="9 12">LMG 27174</strain>
    </source>
</reference>
<dbReference type="InterPro" id="IPR040449">
    <property type="entry name" value="Peptidase_S66_N"/>
</dbReference>
<keyword evidence="5" id="KW-0720">Serine protease</keyword>
<name>A0A2N7VM69_9BURK</name>
<organism evidence="9 12">
    <name type="scientific">Paraburkholderia rhynchosiae</name>
    <dbReference type="NCBI Taxonomy" id="487049"/>
    <lineage>
        <taxon>Bacteria</taxon>
        <taxon>Pseudomonadati</taxon>
        <taxon>Pseudomonadota</taxon>
        <taxon>Betaproteobacteria</taxon>
        <taxon>Burkholderiales</taxon>
        <taxon>Burkholderiaceae</taxon>
        <taxon>Paraburkholderia</taxon>
    </lineage>
</organism>
<dbReference type="Gene3D" id="3.50.30.60">
    <property type="entry name" value="LD-carboxypeptidase A C-terminal domain-like"/>
    <property type="match status" value="1"/>
</dbReference>
<dbReference type="Proteomes" id="UP000494205">
    <property type="component" value="Unassembled WGS sequence"/>
</dbReference>
<dbReference type="PANTHER" id="PTHR30237">
    <property type="entry name" value="MURAMOYLTETRAPEPTIDE CARBOXYPEPTIDASE"/>
    <property type="match status" value="1"/>
</dbReference>
<evidence type="ECO:0000256" key="4">
    <source>
        <dbReference type="ARBA" id="ARBA00022801"/>
    </source>
</evidence>
<dbReference type="InterPro" id="IPR027461">
    <property type="entry name" value="Carboxypeptidase_A_C_sf"/>
</dbReference>